<dbReference type="GO" id="GO:0045892">
    <property type="term" value="P:negative regulation of DNA-templated transcription"/>
    <property type="evidence" value="ECO:0007669"/>
    <property type="project" value="TreeGrafter"/>
</dbReference>
<dbReference type="Gene3D" id="1.10.10.10">
    <property type="entry name" value="Winged helix-like DNA-binding domain superfamily/Winged helix DNA-binding domain"/>
    <property type="match status" value="1"/>
</dbReference>
<dbReference type="SUPFAM" id="SSF55781">
    <property type="entry name" value="GAF domain-like"/>
    <property type="match status" value="1"/>
</dbReference>
<organism evidence="4 5">
    <name type="scientific">Chromohalobacter japonicus</name>
    <dbReference type="NCBI Taxonomy" id="223900"/>
    <lineage>
        <taxon>Bacteria</taxon>
        <taxon>Pseudomonadati</taxon>
        <taxon>Pseudomonadota</taxon>
        <taxon>Gammaproteobacteria</taxon>
        <taxon>Oceanospirillales</taxon>
        <taxon>Halomonadaceae</taxon>
        <taxon>Chromohalobacter</taxon>
    </lineage>
</organism>
<dbReference type="SUPFAM" id="SSF46785">
    <property type="entry name" value="Winged helix' DNA-binding domain"/>
    <property type="match status" value="1"/>
</dbReference>
<evidence type="ECO:0000256" key="2">
    <source>
        <dbReference type="ARBA" id="ARBA00023163"/>
    </source>
</evidence>
<dbReference type="AlphaFoldDB" id="A0A1Q8TDJ5"/>
<keyword evidence="1" id="KW-0805">Transcription regulation</keyword>
<keyword evidence="5" id="KW-1185">Reference proteome</keyword>
<dbReference type="Pfam" id="PF09339">
    <property type="entry name" value="HTH_IclR"/>
    <property type="match status" value="1"/>
</dbReference>
<dbReference type="Gene3D" id="3.30.450.40">
    <property type="match status" value="1"/>
</dbReference>
<dbReference type="PANTHER" id="PTHR30136">
    <property type="entry name" value="HELIX-TURN-HELIX TRANSCRIPTIONAL REGULATOR, ICLR FAMILY"/>
    <property type="match status" value="1"/>
</dbReference>
<proteinExistence type="predicted"/>
<dbReference type="InterPro" id="IPR005471">
    <property type="entry name" value="Tscrpt_reg_IclR_N"/>
</dbReference>
<dbReference type="InterPro" id="IPR050707">
    <property type="entry name" value="HTH_MetabolicPath_Reg"/>
</dbReference>
<dbReference type="RefSeq" id="WP_075368923.1">
    <property type="nucleotide sequence ID" value="NZ_MSDQ01000019.1"/>
</dbReference>
<evidence type="ECO:0000259" key="3">
    <source>
        <dbReference type="PROSITE" id="PS51077"/>
    </source>
</evidence>
<name>A0A1Q8TDJ5_9GAMM</name>
<dbReference type="InterPro" id="IPR029016">
    <property type="entry name" value="GAF-like_dom_sf"/>
</dbReference>
<dbReference type="InterPro" id="IPR036388">
    <property type="entry name" value="WH-like_DNA-bd_sf"/>
</dbReference>
<dbReference type="GO" id="GO:0003700">
    <property type="term" value="F:DNA-binding transcription factor activity"/>
    <property type="evidence" value="ECO:0007669"/>
    <property type="project" value="TreeGrafter"/>
</dbReference>
<evidence type="ECO:0000313" key="5">
    <source>
        <dbReference type="Proteomes" id="UP000186806"/>
    </source>
</evidence>
<dbReference type="STRING" id="223900.GCA_000821045_02542"/>
<dbReference type="GO" id="GO:0003677">
    <property type="term" value="F:DNA binding"/>
    <property type="evidence" value="ECO:0007669"/>
    <property type="project" value="InterPro"/>
</dbReference>
<accession>A0A1Q8TDJ5</accession>
<sequence length="196" mass="21966">MAQDRVEAVERALSVMEAFDTQHESLSLAELAEATTLYKSTLLRLLGSLERYDYVQRDGRGRYRLGATPARLARRHVPSRQLASLVMPVLERLCHDTGETAALLSCEEGQMECRLSTLPDTDLRHTLRPGYRWQWRDGDPSLALPGGTMTCQAVPDTAFWLSLSGPKGRLPAREARRALQEAATRLSQRALQDYPS</sequence>
<comment type="caution">
    <text evidence="4">The sequence shown here is derived from an EMBL/GenBank/DDBJ whole genome shotgun (WGS) entry which is preliminary data.</text>
</comment>
<dbReference type="PROSITE" id="PS51077">
    <property type="entry name" value="HTH_ICLR"/>
    <property type="match status" value="1"/>
</dbReference>
<keyword evidence="2" id="KW-0804">Transcription</keyword>
<reference evidence="4 5" key="1">
    <citation type="submission" date="2016-12" db="EMBL/GenBank/DDBJ databases">
        <title>Draft genome sequences of strains Salinicola socius SMB35, Salinicola sp. MH3R3-1 and Chromohalobacter sp. SMB17 from the Verkhnekamsk potash mining region of Russia.</title>
        <authorList>
            <person name="Mavrodi D.V."/>
            <person name="Olsson B.E."/>
            <person name="Korsakova E.S."/>
            <person name="Pyankova A."/>
            <person name="Mavrodi O.V."/>
            <person name="Plotnikova E.G."/>
        </authorList>
    </citation>
    <scope>NUCLEOTIDE SEQUENCE [LARGE SCALE GENOMIC DNA]</scope>
    <source>
        <strain evidence="4 5">SMB17</strain>
    </source>
</reference>
<dbReference type="Proteomes" id="UP000186806">
    <property type="component" value="Unassembled WGS sequence"/>
</dbReference>
<dbReference type="EMBL" id="MSDQ01000019">
    <property type="protein sequence ID" value="OLO11753.1"/>
    <property type="molecule type" value="Genomic_DNA"/>
</dbReference>
<evidence type="ECO:0000313" key="4">
    <source>
        <dbReference type="EMBL" id="OLO11753.1"/>
    </source>
</evidence>
<dbReference type="SMART" id="SM00346">
    <property type="entry name" value="HTH_ICLR"/>
    <property type="match status" value="1"/>
</dbReference>
<feature type="domain" description="HTH iclR-type" evidence="3">
    <location>
        <begin position="6"/>
        <end position="67"/>
    </location>
</feature>
<protein>
    <submittedName>
        <fullName evidence="4">IclR family transcriptional regulator</fullName>
    </submittedName>
</protein>
<gene>
    <name evidence="4" type="ORF">BTW10_07845</name>
</gene>
<dbReference type="InterPro" id="IPR036390">
    <property type="entry name" value="WH_DNA-bd_sf"/>
</dbReference>
<evidence type="ECO:0000256" key="1">
    <source>
        <dbReference type="ARBA" id="ARBA00023015"/>
    </source>
</evidence>
<dbReference type="PANTHER" id="PTHR30136:SF39">
    <property type="entry name" value="TRANSCRIPTIONAL REGULATORY PROTEIN"/>
    <property type="match status" value="1"/>
</dbReference>